<feature type="transmembrane region" description="Helical" evidence="1">
    <location>
        <begin position="107"/>
        <end position="128"/>
    </location>
</feature>
<dbReference type="RefSeq" id="WP_056229429.1">
    <property type="nucleotide sequence ID" value="NZ_FNJN01000007.1"/>
</dbReference>
<dbReference type="Proteomes" id="UP000186456">
    <property type="component" value="Unassembled WGS sequence"/>
</dbReference>
<keyword evidence="1" id="KW-0472">Membrane</keyword>
<feature type="transmembrane region" description="Helical" evidence="1">
    <location>
        <begin position="75"/>
        <end position="95"/>
    </location>
</feature>
<dbReference type="EMBL" id="FNJN01000007">
    <property type="protein sequence ID" value="SDP29992.1"/>
    <property type="molecule type" value="Genomic_DNA"/>
</dbReference>
<keyword evidence="1" id="KW-1133">Transmembrane helix</keyword>
<proteinExistence type="predicted"/>
<evidence type="ECO:0000256" key="1">
    <source>
        <dbReference type="SAM" id="Phobius"/>
    </source>
</evidence>
<evidence type="ECO:0000313" key="2">
    <source>
        <dbReference type="EMBL" id="SDP29992.1"/>
    </source>
</evidence>
<sequence>MNERTALIRRIRVCLAIVIAGLAVSGLTAFPLREELALGRQILRGLGVAAFAPEAVGWVDRVGEGLDATAAAFPFIAYGTDWLAFAHLLIAVAFIGPWRDPVRNVFVLQWGLVACAGIIPLALIAGAIRGLPLGWQLIDISFGVVAAVPLVIALRATRRLEALGTVAREVRPDLAR</sequence>
<accession>A0A1H0RKD3</accession>
<reference evidence="2 3" key="1">
    <citation type="submission" date="2016-10" db="EMBL/GenBank/DDBJ databases">
        <authorList>
            <person name="de Groot N.N."/>
        </authorList>
    </citation>
    <scope>NUCLEOTIDE SEQUENCE [LARGE SCALE GENOMIC DNA]</scope>
    <source>
        <strain evidence="2 3">StLB037</strain>
    </source>
</reference>
<feature type="transmembrane region" description="Helical" evidence="1">
    <location>
        <begin position="134"/>
        <end position="154"/>
    </location>
</feature>
<gene>
    <name evidence="2" type="ORF">SAMN04487788_2880</name>
</gene>
<organism evidence="2 3">
    <name type="scientific">Microbacterium testaceum (strain StLB037)</name>
    <dbReference type="NCBI Taxonomy" id="979556"/>
    <lineage>
        <taxon>Bacteria</taxon>
        <taxon>Bacillati</taxon>
        <taxon>Actinomycetota</taxon>
        <taxon>Actinomycetes</taxon>
        <taxon>Micrococcales</taxon>
        <taxon>Microbacteriaceae</taxon>
        <taxon>Microbacterium</taxon>
    </lineage>
</organism>
<protein>
    <submittedName>
        <fullName evidence="2">Uncharacterized protein</fullName>
    </submittedName>
</protein>
<keyword evidence="1" id="KW-0812">Transmembrane</keyword>
<name>A0A1H0RKD3_MICTS</name>
<dbReference type="AlphaFoldDB" id="A0A1H0RKD3"/>
<evidence type="ECO:0000313" key="3">
    <source>
        <dbReference type="Proteomes" id="UP000186456"/>
    </source>
</evidence>